<gene>
    <name evidence="3" type="ORF">CR492_18965</name>
</gene>
<protein>
    <recommendedName>
        <fullName evidence="2">DUF6644 domain-containing protein</fullName>
    </recommendedName>
</protein>
<accession>A0A2J7TC79</accession>
<dbReference type="OrthoDB" id="7424236at2"/>
<dbReference type="InterPro" id="IPR046586">
    <property type="entry name" value="DUF6644"/>
</dbReference>
<proteinExistence type="predicted"/>
<evidence type="ECO:0000256" key="1">
    <source>
        <dbReference type="SAM" id="Phobius"/>
    </source>
</evidence>
<feature type="transmembrane region" description="Helical" evidence="1">
    <location>
        <begin position="34"/>
        <end position="58"/>
    </location>
</feature>
<evidence type="ECO:0000313" key="4">
    <source>
        <dbReference type="Proteomes" id="UP000236286"/>
    </source>
</evidence>
<dbReference type="AlphaFoldDB" id="A0A2J7TC79"/>
<dbReference type="Proteomes" id="UP000236286">
    <property type="component" value="Unassembled WGS sequence"/>
</dbReference>
<evidence type="ECO:0000259" key="2">
    <source>
        <dbReference type="Pfam" id="PF20349"/>
    </source>
</evidence>
<organism evidence="3 4">
    <name type="scientific">Methylocella silvestris</name>
    <dbReference type="NCBI Taxonomy" id="199596"/>
    <lineage>
        <taxon>Bacteria</taxon>
        <taxon>Pseudomonadati</taxon>
        <taxon>Pseudomonadota</taxon>
        <taxon>Alphaproteobacteria</taxon>
        <taxon>Hyphomicrobiales</taxon>
        <taxon>Beijerinckiaceae</taxon>
        <taxon>Methylocella</taxon>
    </lineage>
</organism>
<comment type="caution">
    <text evidence="3">The sequence shown here is derived from an EMBL/GenBank/DDBJ whole genome shotgun (WGS) entry which is preliminary data.</text>
</comment>
<feature type="transmembrane region" description="Helical" evidence="1">
    <location>
        <begin position="146"/>
        <end position="166"/>
    </location>
</feature>
<name>A0A2J7TC79_METSI</name>
<dbReference type="EMBL" id="PDZR01000034">
    <property type="protein sequence ID" value="PNG24371.1"/>
    <property type="molecule type" value="Genomic_DNA"/>
</dbReference>
<dbReference type="Pfam" id="PF20349">
    <property type="entry name" value="DUF6644"/>
    <property type="match status" value="1"/>
</dbReference>
<keyword evidence="1" id="KW-0472">Membrane</keyword>
<sequence length="171" mass="18533">MPSSLHDFCLWVEKTNLSMFVKTNEWVVPTLQTIHILCVAIIMSSIVMITLRIVGLIGKDESVQAFAARFLPWIWYTIPALAIGGLLQISAEPERSLMNKIFQLKMVLLVAAMGGTIFLGRKISASAAAAAGDAVAPAVNQVQVRLIGVAVFVLWIAIIVAGRWIAYAVGL</sequence>
<feature type="domain" description="DUF6644" evidence="2">
    <location>
        <begin position="9"/>
        <end position="167"/>
    </location>
</feature>
<keyword evidence="1" id="KW-0812">Transmembrane</keyword>
<reference evidence="3 4" key="1">
    <citation type="submission" date="2017-10" db="EMBL/GenBank/DDBJ databases">
        <title>Genome announcement of Methylocella silvestris TVC from permafrost.</title>
        <authorList>
            <person name="Wang J."/>
            <person name="Geng K."/>
            <person name="Ul-Haque F."/>
            <person name="Crombie A.T."/>
            <person name="Street L.E."/>
            <person name="Wookey P.A."/>
            <person name="Murrell J.C."/>
            <person name="Pratscher J."/>
        </authorList>
    </citation>
    <scope>NUCLEOTIDE SEQUENCE [LARGE SCALE GENOMIC DNA]</scope>
    <source>
        <strain evidence="3 4">TVC</strain>
    </source>
</reference>
<dbReference type="RefSeq" id="WP_102845291.1">
    <property type="nucleotide sequence ID" value="NZ_PDZR01000034.1"/>
</dbReference>
<feature type="transmembrane region" description="Helical" evidence="1">
    <location>
        <begin position="70"/>
        <end position="89"/>
    </location>
</feature>
<evidence type="ECO:0000313" key="3">
    <source>
        <dbReference type="EMBL" id="PNG24371.1"/>
    </source>
</evidence>
<feature type="transmembrane region" description="Helical" evidence="1">
    <location>
        <begin position="101"/>
        <end position="119"/>
    </location>
</feature>
<keyword evidence="1" id="KW-1133">Transmembrane helix</keyword>